<dbReference type="SUPFAM" id="SSF46626">
    <property type="entry name" value="Cytochrome c"/>
    <property type="match status" value="1"/>
</dbReference>
<evidence type="ECO:0000256" key="5">
    <source>
        <dbReference type="SAM" id="SignalP"/>
    </source>
</evidence>
<evidence type="ECO:0000256" key="3">
    <source>
        <dbReference type="ARBA" id="ARBA00023004"/>
    </source>
</evidence>
<organism evidence="7 8">
    <name type="scientific">Pontibacter ummariensis</name>
    <dbReference type="NCBI Taxonomy" id="1610492"/>
    <lineage>
        <taxon>Bacteria</taxon>
        <taxon>Pseudomonadati</taxon>
        <taxon>Bacteroidota</taxon>
        <taxon>Cytophagia</taxon>
        <taxon>Cytophagales</taxon>
        <taxon>Hymenobacteraceae</taxon>
        <taxon>Pontibacter</taxon>
    </lineage>
</organism>
<dbReference type="PROSITE" id="PS51007">
    <property type="entry name" value="CYTC"/>
    <property type="match status" value="1"/>
</dbReference>
<evidence type="ECO:0000256" key="4">
    <source>
        <dbReference type="PROSITE-ProRule" id="PRU00433"/>
    </source>
</evidence>
<evidence type="ECO:0000256" key="1">
    <source>
        <dbReference type="ARBA" id="ARBA00022617"/>
    </source>
</evidence>
<dbReference type="InterPro" id="IPR036909">
    <property type="entry name" value="Cyt_c-like_dom_sf"/>
</dbReference>
<gene>
    <name evidence="7" type="ORF">SAMN06296052_12435</name>
</gene>
<feature type="signal peptide" evidence="5">
    <location>
        <begin position="1"/>
        <end position="23"/>
    </location>
</feature>
<dbReference type="EMBL" id="FZOQ01000024">
    <property type="protein sequence ID" value="SNT10327.1"/>
    <property type="molecule type" value="Genomic_DNA"/>
</dbReference>
<keyword evidence="1 4" id="KW-0349">Heme</keyword>
<dbReference type="InterPro" id="IPR011429">
    <property type="entry name" value="Cyt_c_Planctomycete-type"/>
</dbReference>
<dbReference type="Proteomes" id="UP000198432">
    <property type="component" value="Unassembled WGS sequence"/>
</dbReference>
<name>A0A239JWL6_9BACT</name>
<dbReference type="AlphaFoldDB" id="A0A239JWL6"/>
<protein>
    <submittedName>
        <fullName evidence="7">Planctomycete cytochrome C</fullName>
    </submittedName>
</protein>
<dbReference type="GO" id="GO:0046872">
    <property type="term" value="F:metal ion binding"/>
    <property type="evidence" value="ECO:0007669"/>
    <property type="project" value="UniProtKB-KW"/>
</dbReference>
<evidence type="ECO:0000313" key="8">
    <source>
        <dbReference type="Proteomes" id="UP000198432"/>
    </source>
</evidence>
<evidence type="ECO:0000259" key="6">
    <source>
        <dbReference type="PROSITE" id="PS51007"/>
    </source>
</evidence>
<dbReference type="PANTHER" id="PTHR35889">
    <property type="entry name" value="CYCLOINULO-OLIGOSACCHARIDE FRUCTANOTRANSFERASE-RELATED"/>
    <property type="match status" value="1"/>
</dbReference>
<keyword evidence="2 4" id="KW-0479">Metal-binding</keyword>
<dbReference type="InterPro" id="IPR009056">
    <property type="entry name" value="Cyt_c-like_dom"/>
</dbReference>
<accession>A0A239JWL6</accession>
<dbReference type="GO" id="GO:0020037">
    <property type="term" value="F:heme binding"/>
    <property type="evidence" value="ECO:0007669"/>
    <property type="project" value="InterPro"/>
</dbReference>
<evidence type="ECO:0000313" key="7">
    <source>
        <dbReference type="EMBL" id="SNT10327.1"/>
    </source>
</evidence>
<dbReference type="Pfam" id="PF07635">
    <property type="entry name" value="PSCyt1"/>
    <property type="match status" value="1"/>
</dbReference>
<keyword evidence="8" id="KW-1185">Reference proteome</keyword>
<reference evidence="8" key="1">
    <citation type="submission" date="2017-06" db="EMBL/GenBank/DDBJ databases">
        <authorList>
            <person name="Varghese N."/>
            <person name="Submissions S."/>
        </authorList>
    </citation>
    <scope>NUCLEOTIDE SEQUENCE [LARGE SCALE GENOMIC DNA]</scope>
    <source>
        <strain evidence="8">NKM1</strain>
    </source>
</reference>
<dbReference type="PROSITE" id="PS51257">
    <property type="entry name" value="PROKAR_LIPOPROTEIN"/>
    <property type="match status" value="1"/>
</dbReference>
<dbReference type="PANTHER" id="PTHR35889:SF3">
    <property type="entry name" value="F-BOX DOMAIN-CONTAINING PROTEIN"/>
    <property type="match status" value="1"/>
</dbReference>
<feature type="domain" description="Cytochrome c" evidence="6">
    <location>
        <begin position="44"/>
        <end position="126"/>
    </location>
</feature>
<dbReference type="RefSeq" id="WP_179223118.1">
    <property type="nucleotide sequence ID" value="NZ_FZOQ01000024.1"/>
</dbReference>
<keyword evidence="3 4" id="KW-0408">Iron</keyword>
<dbReference type="GO" id="GO:0009055">
    <property type="term" value="F:electron transfer activity"/>
    <property type="evidence" value="ECO:0007669"/>
    <property type="project" value="InterPro"/>
</dbReference>
<sequence length="129" mass="13457">MARPLFTLVTAAALALLVVTACTSDNEEDSLPQPTPQPQQCDVSNVTFSKTITPILSANCYTCHSSSFSEGGVVLDTHAGVKKQADNGTLLGVITHASGFPAMPQGAAKLSDCNIARIKKWIEAGAPDN</sequence>
<feature type="chain" id="PRO_5012241157" evidence="5">
    <location>
        <begin position="24"/>
        <end position="129"/>
    </location>
</feature>
<keyword evidence="5" id="KW-0732">Signal</keyword>
<evidence type="ECO:0000256" key="2">
    <source>
        <dbReference type="ARBA" id="ARBA00022723"/>
    </source>
</evidence>
<proteinExistence type="predicted"/>